<feature type="non-terminal residue" evidence="1">
    <location>
        <position position="1"/>
    </location>
</feature>
<name>A0ACA9RV59_9GLOM</name>
<proteinExistence type="predicted"/>
<evidence type="ECO:0000313" key="1">
    <source>
        <dbReference type="EMBL" id="CAG8811075.1"/>
    </source>
</evidence>
<keyword evidence="2" id="KW-1185">Reference proteome</keyword>
<dbReference type="Proteomes" id="UP000789920">
    <property type="component" value="Unassembled WGS sequence"/>
</dbReference>
<dbReference type="EMBL" id="CAJVQC010071980">
    <property type="protein sequence ID" value="CAG8811075.1"/>
    <property type="molecule type" value="Genomic_DNA"/>
</dbReference>
<organism evidence="1 2">
    <name type="scientific">Racocetra persica</name>
    <dbReference type="NCBI Taxonomy" id="160502"/>
    <lineage>
        <taxon>Eukaryota</taxon>
        <taxon>Fungi</taxon>
        <taxon>Fungi incertae sedis</taxon>
        <taxon>Mucoromycota</taxon>
        <taxon>Glomeromycotina</taxon>
        <taxon>Glomeromycetes</taxon>
        <taxon>Diversisporales</taxon>
        <taxon>Gigasporaceae</taxon>
        <taxon>Racocetra</taxon>
    </lineage>
</organism>
<comment type="caution">
    <text evidence="1">The sequence shown here is derived from an EMBL/GenBank/DDBJ whole genome shotgun (WGS) entry which is preliminary data.</text>
</comment>
<accession>A0ACA9RV59</accession>
<gene>
    <name evidence="1" type="ORF">RPERSI_LOCUS23227</name>
</gene>
<reference evidence="1" key="1">
    <citation type="submission" date="2021-06" db="EMBL/GenBank/DDBJ databases">
        <authorList>
            <person name="Kallberg Y."/>
            <person name="Tangrot J."/>
            <person name="Rosling A."/>
        </authorList>
    </citation>
    <scope>NUCLEOTIDE SEQUENCE</scope>
    <source>
        <strain evidence="1">MA461A</strain>
    </source>
</reference>
<evidence type="ECO:0000313" key="2">
    <source>
        <dbReference type="Proteomes" id="UP000789920"/>
    </source>
</evidence>
<sequence>TSIKAKRLSRRIPSIDENYNVYGRDSIISHTRRRNKCTLDYLPRNDFDRQIPSIDENVDKTK</sequence>
<protein>
    <submittedName>
        <fullName evidence="1">18171_t:CDS:1</fullName>
    </submittedName>
</protein>